<evidence type="ECO:0000256" key="1">
    <source>
        <dbReference type="ARBA" id="ARBA00022729"/>
    </source>
</evidence>
<feature type="disulfide bond" evidence="6">
    <location>
        <begin position="186"/>
        <end position="200"/>
    </location>
</feature>
<dbReference type="Pfam" id="PF00052">
    <property type="entry name" value="Laminin_B"/>
    <property type="match status" value="2"/>
</dbReference>
<feature type="domain" description="Laminin EGF-like" evidence="7">
    <location>
        <begin position="98"/>
        <end position="147"/>
    </location>
</feature>
<dbReference type="InterPro" id="IPR000034">
    <property type="entry name" value="Laminin_IV"/>
</dbReference>
<protein>
    <recommendedName>
        <fullName evidence="11">Basement membrane-specific heparan sulfate proteoglycan core protein</fullName>
    </recommendedName>
</protein>
<sequence length="641" mass="71047">SSWRRTDGQDATREHLLMALSDIDVLMVRASYAERMIESRISNIHMDIAVPHATGLQQAVEVEQCTCPVGYSGPSCQDCDIGYTRSTSGLYLGTCERCQCGGHSSECDGESGECLNCQHNTEGAKCERCKPGFYGAPRPGSPAQCQPCPCRGTSGQYFGTCFLDTDGQPTCDSCPTGSIGRQCERCAPGYRGDPTRGQPCTPTPGPSTGCQCDLRGSVNTTCDSHRQCPCKPHVEGLSCSTCRPSHFYLSADHPDGCLPCFCMGVTQQCSSSSYHRELVTSPFLPGNFQNFALVNRQHNVRITSGFVVEMSVQGPQLSYRQFDQLGQESFYWQLPENYQGDKREMFFARMRRAHKITILYVQQNESSLTEEEMRRRVAAGDLEESHDLQHRFRRQAQYSLVYKGFSLFPEGVFYWSLPKLFLGDKVTSYGGTLRYTLTYTSGIRGSPLPDADVQITGNDITLVAYQTEVRPRETKTFEIAFREVRDTAPSICFSIGPLSALSASTECDLHDRTVPRATLAPEEACTSDTANPVIVVDTRKRVTQRLVSARTVYIIRSGSYVTSVLLASMGMPLREPPEDCQLCACPLSDPERTSFLRPVSRMVLEANRCTACPIGYTGQYCERSVLRWILVCLSSCVHRVG</sequence>
<keyword evidence="5 6" id="KW-0424">Laminin EGF-like domain</keyword>
<feature type="domain" description="Laminin EGF-like" evidence="7">
    <location>
        <begin position="148"/>
        <end position="202"/>
    </location>
</feature>
<feature type="domain" description="Laminin IV type A" evidence="8">
    <location>
        <begin position="363"/>
        <end position="592"/>
    </location>
</feature>
<evidence type="ECO:0000256" key="3">
    <source>
        <dbReference type="ARBA" id="ARBA00023157"/>
    </source>
</evidence>
<feature type="domain" description="Laminin IV type A" evidence="8">
    <location>
        <begin position="1"/>
        <end position="64"/>
    </location>
</feature>
<dbReference type="Pfam" id="PF24973">
    <property type="entry name" value="EGF_LMN_ATRN"/>
    <property type="match status" value="1"/>
</dbReference>
<dbReference type="PROSITE" id="PS01248">
    <property type="entry name" value="EGF_LAM_1"/>
    <property type="match status" value="2"/>
</dbReference>
<feature type="domain" description="Laminin EGF-like" evidence="7">
    <location>
        <begin position="210"/>
        <end position="259"/>
    </location>
</feature>
<proteinExistence type="predicted"/>
<dbReference type="EMBL" id="CAUEEQ010041071">
    <property type="protein sequence ID" value="CAJ0956023.1"/>
    <property type="molecule type" value="Genomic_DNA"/>
</dbReference>
<evidence type="ECO:0000259" key="8">
    <source>
        <dbReference type="PROSITE" id="PS51115"/>
    </source>
</evidence>
<dbReference type="InterPro" id="IPR050440">
    <property type="entry name" value="Laminin/Netrin_ECM"/>
</dbReference>
<dbReference type="InterPro" id="IPR056863">
    <property type="entry name" value="LMN_ATRN_NET-like_EGF"/>
</dbReference>
<organism evidence="9 10">
    <name type="scientific">Ranitomeya imitator</name>
    <name type="common">mimic poison frog</name>
    <dbReference type="NCBI Taxonomy" id="111125"/>
    <lineage>
        <taxon>Eukaryota</taxon>
        <taxon>Metazoa</taxon>
        <taxon>Chordata</taxon>
        <taxon>Craniata</taxon>
        <taxon>Vertebrata</taxon>
        <taxon>Euteleostomi</taxon>
        <taxon>Amphibia</taxon>
        <taxon>Batrachia</taxon>
        <taxon>Anura</taxon>
        <taxon>Neobatrachia</taxon>
        <taxon>Hyloidea</taxon>
        <taxon>Dendrobatidae</taxon>
        <taxon>Dendrobatinae</taxon>
        <taxon>Ranitomeya</taxon>
    </lineage>
</organism>
<keyword evidence="4" id="KW-0325">Glycoprotein</keyword>
<dbReference type="Pfam" id="PF00053">
    <property type="entry name" value="EGF_laminin"/>
    <property type="match status" value="2"/>
</dbReference>
<feature type="disulfide bond" evidence="6">
    <location>
        <begin position="174"/>
        <end position="183"/>
    </location>
</feature>
<reference evidence="9" key="1">
    <citation type="submission" date="2023-07" db="EMBL/GenBank/DDBJ databases">
        <authorList>
            <person name="Stuckert A."/>
        </authorList>
    </citation>
    <scope>NUCLEOTIDE SEQUENCE</scope>
</reference>
<dbReference type="SMART" id="SM00180">
    <property type="entry name" value="EGF_Lam"/>
    <property type="match status" value="3"/>
</dbReference>
<feature type="disulfide bond" evidence="6">
    <location>
        <begin position="210"/>
        <end position="222"/>
    </location>
</feature>
<dbReference type="PANTHER" id="PTHR10574:SF444">
    <property type="entry name" value="BASEMENT MEMBRANE-SPECIFIC HEPARAN SULFATE PROTEOGLYCAN CORE PROTEIN"/>
    <property type="match status" value="1"/>
</dbReference>
<keyword evidence="1" id="KW-0732">Signal</keyword>
<evidence type="ECO:0000259" key="7">
    <source>
        <dbReference type="PROSITE" id="PS50027"/>
    </source>
</evidence>
<keyword evidence="2" id="KW-0677">Repeat</keyword>
<comment type="caution">
    <text evidence="9">The sequence shown here is derived from an EMBL/GenBank/DDBJ whole genome shotgun (WGS) entry which is preliminary data.</text>
</comment>
<name>A0ABN9M0W6_9NEOB</name>
<dbReference type="SUPFAM" id="SSF57196">
    <property type="entry name" value="EGF/Laminin"/>
    <property type="match status" value="2"/>
</dbReference>
<keyword evidence="3 6" id="KW-1015">Disulfide bond</keyword>
<dbReference type="PROSITE" id="PS51115">
    <property type="entry name" value="LAMININ_IVA"/>
    <property type="match status" value="2"/>
</dbReference>
<feature type="non-terminal residue" evidence="9">
    <location>
        <position position="1"/>
    </location>
</feature>
<evidence type="ECO:0000256" key="6">
    <source>
        <dbReference type="PROSITE-ProRule" id="PRU00460"/>
    </source>
</evidence>
<dbReference type="Gene3D" id="2.10.25.10">
    <property type="entry name" value="Laminin"/>
    <property type="match status" value="3"/>
</dbReference>
<dbReference type="PROSITE" id="PS50027">
    <property type="entry name" value="EGF_LAM_2"/>
    <property type="match status" value="3"/>
</dbReference>
<feature type="disulfide bond" evidence="6">
    <location>
        <begin position="230"/>
        <end position="239"/>
    </location>
</feature>
<comment type="caution">
    <text evidence="6">Lacks conserved residue(s) required for the propagation of feature annotation.</text>
</comment>
<evidence type="ECO:0008006" key="11">
    <source>
        <dbReference type="Google" id="ProtNLM"/>
    </source>
</evidence>
<evidence type="ECO:0000256" key="5">
    <source>
        <dbReference type="ARBA" id="ARBA00023292"/>
    </source>
</evidence>
<evidence type="ECO:0000256" key="4">
    <source>
        <dbReference type="ARBA" id="ARBA00023180"/>
    </source>
</evidence>
<gene>
    <name evidence="9" type="ORF">RIMI_LOCUS15338587</name>
</gene>
<dbReference type="CDD" id="cd00055">
    <property type="entry name" value="EGF_Lam"/>
    <property type="match status" value="3"/>
</dbReference>
<feature type="disulfide bond" evidence="6">
    <location>
        <begin position="117"/>
        <end position="126"/>
    </location>
</feature>
<dbReference type="InterPro" id="IPR002049">
    <property type="entry name" value="LE_dom"/>
</dbReference>
<accession>A0ABN9M0W6</accession>
<keyword evidence="10" id="KW-1185">Reference proteome</keyword>
<dbReference type="Proteomes" id="UP001176940">
    <property type="component" value="Unassembled WGS sequence"/>
</dbReference>
<evidence type="ECO:0000313" key="10">
    <source>
        <dbReference type="Proteomes" id="UP001176940"/>
    </source>
</evidence>
<evidence type="ECO:0000256" key="2">
    <source>
        <dbReference type="ARBA" id="ARBA00022737"/>
    </source>
</evidence>
<dbReference type="PANTHER" id="PTHR10574">
    <property type="entry name" value="NETRIN/LAMININ-RELATED"/>
    <property type="match status" value="1"/>
</dbReference>
<evidence type="ECO:0000313" key="9">
    <source>
        <dbReference type="EMBL" id="CAJ0956023.1"/>
    </source>
</evidence>
<dbReference type="SMART" id="SM00281">
    <property type="entry name" value="LamB"/>
    <property type="match status" value="1"/>
</dbReference>